<dbReference type="PATRIC" id="fig|1246995.3.peg.629"/>
<dbReference type="GO" id="GO:0016020">
    <property type="term" value="C:membrane"/>
    <property type="evidence" value="ECO:0007669"/>
    <property type="project" value="TreeGrafter"/>
</dbReference>
<dbReference type="Gene3D" id="3.40.50.720">
    <property type="entry name" value="NAD(P)-binding Rossmann-like Domain"/>
    <property type="match status" value="1"/>
</dbReference>
<feature type="region of interest" description="Disordered" evidence="3">
    <location>
        <begin position="261"/>
        <end position="281"/>
    </location>
</feature>
<dbReference type="STRING" id="1246995.AFR_03125"/>
<evidence type="ECO:0000256" key="2">
    <source>
        <dbReference type="ARBA" id="ARBA00023002"/>
    </source>
</evidence>
<evidence type="ECO:0000313" key="6">
    <source>
        <dbReference type="Proteomes" id="UP000017746"/>
    </source>
</evidence>
<dbReference type="AlphaFoldDB" id="U5VQ28"/>
<reference evidence="5 6" key="1">
    <citation type="journal article" date="2014" name="J. Biotechnol.">
        <title>Complete genome sequence of the actinobacterium Actinoplanes friuliensis HAG 010964, producer of the lipopeptide antibiotic friulimycin.</title>
        <authorList>
            <person name="Ruckert C."/>
            <person name="Szczepanowski R."/>
            <person name="Albersmeier A."/>
            <person name="Goesmann A."/>
            <person name="Fischer N."/>
            <person name="Steinkamper A."/>
            <person name="Puhler A."/>
            <person name="Biener R."/>
            <person name="Schwartz D."/>
            <person name="Kalinowski J."/>
        </authorList>
    </citation>
    <scope>NUCLEOTIDE SEQUENCE [LARGE SCALE GENOMIC DNA]</scope>
    <source>
        <strain evidence="5 6">DSM 7358</strain>
    </source>
</reference>
<dbReference type="KEGG" id="afs:AFR_03125"/>
<evidence type="ECO:0000313" key="5">
    <source>
        <dbReference type="EMBL" id="AGZ38914.1"/>
    </source>
</evidence>
<dbReference type="Proteomes" id="UP000017746">
    <property type="component" value="Chromosome"/>
</dbReference>
<dbReference type="Pfam" id="PF00106">
    <property type="entry name" value="adh_short"/>
    <property type="match status" value="1"/>
</dbReference>
<name>U5VQ28_9ACTN</name>
<dbReference type="PROSITE" id="PS00061">
    <property type="entry name" value="ADH_SHORT"/>
    <property type="match status" value="1"/>
</dbReference>
<dbReference type="InterPro" id="IPR036291">
    <property type="entry name" value="NAD(P)-bd_dom_sf"/>
</dbReference>
<dbReference type="GO" id="GO:0016491">
    <property type="term" value="F:oxidoreductase activity"/>
    <property type="evidence" value="ECO:0007669"/>
    <property type="project" value="UniProtKB-KW"/>
</dbReference>
<dbReference type="InterPro" id="IPR057326">
    <property type="entry name" value="KR_dom"/>
</dbReference>
<keyword evidence="2" id="KW-0560">Oxidoreductase</keyword>
<sequence length="281" mass="29678">MPGTPSGPNEEGNTMTTPTGRDFAVVTGASSGIGYELARQFAENGFDLLLAAEDEGITQAAADLRRDGVNDVQAVQVDLATYDGVEELYAAIRAAGRPVDAIAINAGRGIGGDFTRQTDLSDELNVIDLNVRSTVHLAKRVLPDLVSRGAGRVLFTSSIASTMPGTYQAVYNASKSFVQSFAEALRNELKDTGVTVTSLMPGPTDTNFFDRAEMEDTKVGASKKDDPAQVAEQGFKALMKGEEKVVAGSLKTKVQGAASKVMPDSVKAQMHRKMAEPGSAE</sequence>
<feature type="domain" description="Ketoreductase" evidence="4">
    <location>
        <begin position="22"/>
        <end position="206"/>
    </location>
</feature>
<dbReference type="eggNOG" id="COG0300">
    <property type="taxonomic scope" value="Bacteria"/>
</dbReference>
<dbReference type="PANTHER" id="PTHR44196">
    <property type="entry name" value="DEHYDROGENASE/REDUCTASE SDR FAMILY MEMBER 7B"/>
    <property type="match status" value="1"/>
</dbReference>
<protein>
    <submittedName>
        <fullName evidence="5">Putative short-chain dehydrogenase</fullName>
    </submittedName>
</protein>
<dbReference type="SUPFAM" id="SSF51735">
    <property type="entry name" value="NAD(P)-binding Rossmann-fold domains"/>
    <property type="match status" value="1"/>
</dbReference>
<evidence type="ECO:0000256" key="1">
    <source>
        <dbReference type="ARBA" id="ARBA00006484"/>
    </source>
</evidence>
<dbReference type="PRINTS" id="PR00081">
    <property type="entry name" value="GDHRDH"/>
</dbReference>
<dbReference type="InterPro" id="IPR002347">
    <property type="entry name" value="SDR_fam"/>
</dbReference>
<dbReference type="PIRSF" id="PIRSF000126">
    <property type="entry name" value="11-beta-HSD1"/>
    <property type="match status" value="1"/>
</dbReference>
<evidence type="ECO:0000256" key="3">
    <source>
        <dbReference type="SAM" id="MobiDB-lite"/>
    </source>
</evidence>
<proteinExistence type="inferred from homology"/>
<comment type="similarity">
    <text evidence="1">Belongs to the short-chain dehydrogenases/reductases (SDR) family.</text>
</comment>
<evidence type="ECO:0000259" key="4">
    <source>
        <dbReference type="SMART" id="SM00822"/>
    </source>
</evidence>
<gene>
    <name evidence="5" type="ORF">AFR_03125</name>
</gene>
<dbReference type="EMBL" id="CP006272">
    <property type="protein sequence ID" value="AGZ38914.1"/>
    <property type="molecule type" value="Genomic_DNA"/>
</dbReference>
<dbReference type="CDD" id="cd05233">
    <property type="entry name" value="SDR_c"/>
    <property type="match status" value="1"/>
</dbReference>
<keyword evidence="6" id="KW-1185">Reference proteome</keyword>
<feature type="region of interest" description="Disordered" evidence="3">
    <location>
        <begin position="1"/>
        <end position="20"/>
    </location>
</feature>
<dbReference type="InterPro" id="IPR020904">
    <property type="entry name" value="Sc_DH/Rdtase_CS"/>
</dbReference>
<organism evidence="5 6">
    <name type="scientific">Actinoplanes friuliensis DSM 7358</name>
    <dbReference type="NCBI Taxonomy" id="1246995"/>
    <lineage>
        <taxon>Bacteria</taxon>
        <taxon>Bacillati</taxon>
        <taxon>Actinomycetota</taxon>
        <taxon>Actinomycetes</taxon>
        <taxon>Micromonosporales</taxon>
        <taxon>Micromonosporaceae</taxon>
        <taxon>Actinoplanes</taxon>
    </lineage>
</organism>
<dbReference type="SMART" id="SM00822">
    <property type="entry name" value="PKS_KR"/>
    <property type="match status" value="1"/>
</dbReference>
<accession>U5VQ28</accession>
<dbReference type="PANTHER" id="PTHR44196:SF2">
    <property type="entry name" value="SHORT-CHAIN DEHYDROGENASE-RELATED"/>
    <property type="match status" value="1"/>
</dbReference>
<dbReference type="HOGENOM" id="CLU_010194_2_1_11"/>